<keyword evidence="3" id="KW-0408">Iron</keyword>
<dbReference type="Pfam" id="PF04055">
    <property type="entry name" value="Radical_SAM"/>
    <property type="match status" value="1"/>
</dbReference>
<dbReference type="InterPro" id="IPR040085">
    <property type="entry name" value="MJ0674-like"/>
</dbReference>
<organism evidence="6 7">
    <name type="scientific">Candidatus Methanoperedens nitratireducens</name>
    <dbReference type="NCBI Taxonomy" id="1392998"/>
    <lineage>
        <taxon>Archaea</taxon>
        <taxon>Methanobacteriati</taxon>
        <taxon>Methanobacteriota</taxon>
        <taxon>Stenosarchaea group</taxon>
        <taxon>Methanomicrobia</taxon>
        <taxon>Methanosarcinales</taxon>
        <taxon>ANME-2 cluster</taxon>
        <taxon>Candidatus Methanoperedentaceae</taxon>
        <taxon>Candidatus Methanoperedens</taxon>
    </lineage>
</organism>
<keyword evidence="4" id="KW-0411">Iron-sulfur</keyword>
<evidence type="ECO:0000256" key="1">
    <source>
        <dbReference type="ARBA" id="ARBA00022691"/>
    </source>
</evidence>
<dbReference type="Gene3D" id="3.20.20.70">
    <property type="entry name" value="Aldolase class I"/>
    <property type="match status" value="1"/>
</dbReference>
<evidence type="ECO:0000259" key="5">
    <source>
        <dbReference type="Pfam" id="PF04055"/>
    </source>
</evidence>
<evidence type="ECO:0000313" key="7">
    <source>
        <dbReference type="Proteomes" id="UP000050360"/>
    </source>
</evidence>
<dbReference type="PANTHER" id="PTHR43075">
    <property type="entry name" value="FORMATE LYASE ACTIVATING ENZYME, PUTATIVE (AFU_ORTHOLOGUE AFUA_2G15630)-RELATED"/>
    <property type="match status" value="1"/>
</dbReference>
<gene>
    <name evidence="6" type="primary">pfl</name>
    <name evidence="6" type="ORF">MPEBLZ_01243</name>
</gene>
<protein>
    <submittedName>
        <fullName evidence="6">Formate acetyltransferase activating enzyme</fullName>
    </submittedName>
</protein>
<evidence type="ECO:0000313" key="6">
    <source>
        <dbReference type="EMBL" id="KPQ44180.1"/>
    </source>
</evidence>
<dbReference type="InterPro" id="IPR013785">
    <property type="entry name" value="Aldolase_TIM"/>
</dbReference>
<dbReference type="GO" id="GO:0051536">
    <property type="term" value="F:iron-sulfur cluster binding"/>
    <property type="evidence" value="ECO:0007669"/>
    <property type="project" value="UniProtKB-KW"/>
</dbReference>
<dbReference type="Proteomes" id="UP000050360">
    <property type="component" value="Unassembled WGS sequence"/>
</dbReference>
<keyword evidence="2" id="KW-0479">Metal-binding</keyword>
<dbReference type="PANTHER" id="PTHR43075:SF1">
    <property type="entry name" value="FORMATE LYASE ACTIVATING ENZYME, PUTATIVE (AFU_ORTHOLOGUE AFUA_2G15630)-RELATED"/>
    <property type="match status" value="1"/>
</dbReference>
<keyword evidence="1" id="KW-0949">S-adenosyl-L-methionine</keyword>
<dbReference type="InterPro" id="IPR007197">
    <property type="entry name" value="rSAM"/>
</dbReference>
<comment type="caution">
    <text evidence="6">The sequence shown here is derived from an EMBL/GenBank/DDBJ whole genome shotgun (WGS) entry which is preliminary data.</text>
</comment>
<evidence type="ECO:0000256" key="4">
    <source>
        <dbReference type="ARBA" id="ARBA00023014"/>
    </source>
</evidence>
<accession>A0A0P8ABW7</accession>
<dbReference type="GO" id="GO:0046872">
    <property type="term" value="F:metal ion binding"/>
    <property type="evidence" value="ECO:0007669"/>
    <property type="project" value="UniProtKB-KW"/>
</dbReference>
<dbReference type="PATRIC" id="fig|1719120.3.peg.1333"/>
<dbReference type="GO" id="GO:0016740">
    <property type="term" value="F:transferase activity"/>
    <property type="evidence" value="ECO:0007669"/>
    <property type="project" value="UniProtKB-KW"/>
</dbReference>
<evidence type="ECO:0000256" key="2">
    <source>
        <dbReference type="ARBA" id="ARBA00022723"/>
    </source>
</evidence>
<keyword evidence="6" id="KW-0808">Transferase</keyword>
<evidence type="ECO:0000256" key="3">
    <source>
        <dbReference type="ARBA" id="ARBA00023004"/>
    </source>
</evidence>
<sequence>MPISDSASGSISDSTSDPIYLHRYLKVMRSKLPSQFLISQSIHADFSRDSDIHDLWKVHEEAMKSFREKFENINSAEELLPRAAPSLLDLKVAIADKILQDCHFCEHRCGINRKKKETGYCGMDAVSRYSAEFLHHGEEPELVPSHTIFFTGCNFSCVYCQNWQISTAPKRGIPILPEELARKITLQRAYGSRNVNFVTPTPHTHTILKILNALKVNVPVVWNSNMYYSSEVAKLLEGVVDVYLGDFRYGNDECAQKYSNAADYWSTVTRNFKTAYTMGEILVRYLVIPNHIECCTKPVIEWIKENIPKVRFNLMFQYYAHYRANEFPRINRALTGEECQKAVDILKKSGLVDVMV</sequence>
<reference evidence="6 7" key="1">
    <citation type="submission" date="2015-09" db="EMBL/GenBank/DDBJ databases">
        <title>A metagenomics-based metabolic model of nitrate-dependent anaerobic oxidation of methane by Methanoperedens-like archaea.</title>
        <authorList>
            <person name="Arshad A."/>
            <person name="Speth D.R."/>
            <person name="De Graaf R.M."/>
            <person name="Op Den Camp H.J."/>
            <person name="Jetten M.S."/>
            <person name="Welte C.U."/>
        </authorList>
    </citation>
    <scope>NUCLEOTIDE SEQUENCE [LARGE SCALE GENOMIC DNA]</scope>
</reference>
<dbReference type="SFLD" id="SFLDS00029">
    <property type="entry name" value="Radical_SAM"/>
    <property type="match status" value="1"/>
</dbReference>
<name>A0A0P8ABW7_9EURY</name>
<proteinExistence type="predicted"/>
<dbReference type="SFLD" id="SFLDG01099">
    <property type="entry name" value="Uncharacterised_Radical_SAM_Su"/>
    <property type="match status" value="1"/>
</dbReference>
<dbReference type="AlphaFoldDB" id="A0A0P8ABW7"/>
<dbReference type="CDD" id="cd01335">
    <property type="entry name" value="Radical_SAM"/>
    <property type="match status" value="1"/>
</dbReference>
<dbReference type="SUPFAM" id="SSF102114">
    <property type="entry name" value="Radical SAM enzymes"/>
    <property type="match status" value="1"/>
</dbReference>
<feature type="domain" description="Radical SAM core" evidence="5">
    <location>
        <begin position="148"/>
        <end position="302"/>
    </location>
</feature>
<dbReference type="EMBL" id="LKCM01000104">
    <property type="protein sequence ID" value="KPQ44180.1"/>
    <property type="molecule type" value="Genomic_DNA"/>
</dbReference>
<dbReference type="InterPro" id="IPR058240">
    <property type="entry name" value="rSAM_sf"/>
</dbReference>